<dbReference type="InterPro" id="IPR011004">
    <property type="entry name" value="Trimer_LpxA-like_sf"/>
</dbReference>
<dbReference type="EMBL" id="PEBI01000001">
    <property type="protein sequence ID" value="PJM74050.1"/>
    <property type="molecule type" value="Genomic_DNA"/>
</dbReference>
<dbReference type="SUPFAM" id="SSF51161">
    <property type="entry name" value="Trimeric LpxA-like enzymes"/>
    <property type="match status" value="1"/>
</dbReference>
<evidence type="ECO:0000256" key="3">
    <source>
        <dbReference type="ARBA" id="ARBA00022737"/>
    </source>
</evidence>
<dbReference type="PROSITE" id="PS00101">
    <property type="entry name" value="HEXAPEP_TRANSFERASES"/>
    <property type="match status" value="1"/>
</dbReference>
<comment type="similarity">
    <text evidence="1">Belongs to the transferase hexapeptide repeat family.</text>
</comment>
<dbReference type="InterPro" id="IPR045304">
    <property type="entry name" value="LbH_SAT"/>
</dbReference>
<dbReference type="Gene3D" id="2.160.10.10">
    <property type="entry name" value="Hexapeptide repeat proteins"/>
    <property type="match status" value="1"/>
</dbReference>
<accession>A0A2M9HB66</accession>
<keyword evidence="3" id="KW-0677">Repeat</keyword>
<sequence>MTDAKRFIAGDARRYGSNPGMLSYMKLRFAQQGFRYTTMLRKAQAHPNGLLHYWYRWRLLNLSKKTGFQIGYGANIGLGLFIGHRGTVIVNGRATLGSNVNLSPGVVIGQENRGRRKGVPTLGNRVWVGSNAVIVGNIHIGNDVLIAPNAYVNFDVPDHSIVVGNPARVIHRDDATDGYCHNLGDELLPDDHYAVRSTQQGDE</sequence>
<evidence type="ECO:0000256" key="1">
    <source>
        <dbReference type="ARBA" id="ARBA00007274"/>
    </source>
</evidence>
<evidence type="ECO:0000313" key="6">
    <source>
        <dbReference type="Proteomes" id="UP000229095"/>
    </source>
</evidence>
<dbReference type="OrthoDB" id="2643438at2"/>
<evidence type="ECO:0000256" key="2">
    <source>
        <dbReference type="ARBA" id="ARBA00022679"/>
    </source>
</evidence>
<evidence type="ECO:0000313" key="5">
    <source>
        <dbReference type="EMBL" id="PJM74050.1"/>
    </source>
</evidence>
<dbReference type="InterPro" id="IPR001451">
    <property type="entry name" value="Hexapep"/>
</dbReference>
<dbReference type="Pfam" id="PF00132">
    <property type="entry name" value="Hexapep"/>
    <property type="match status" value="1"/>
</dbReference>
<keyword evidence="4" id="KW-0012">Acyltransferase</keyword>
<keyword evidence="2 5" id="KW-0808">Transferase</keyword>
<organism evidence="5 6">
    <name type="scientific">Bifidobacterium primatium</name>
    <dbReference type="NCBI Taxonomy" id="2045438"/>
    <lineage>
        <taxon>Bacteria</taxon>
        <taxon>Bacillati</taxon>
        <taxon>Actinomycetota</taxon>
        <taxon>Actinomycetes</taxon>
        <taxon>Bifidobacteriales</taxon>
        <taxon>Bifidobacteriaceae</taxon>
        <taxon>Bifidobacterium</taxon>
    </lineage>
</organism>
<dbReference type="PANTHER" id="PTHR42811">
    <property type="entry name" value="SERINE ACETYLTRANSFERASE"/>
    <property type="match status" value="1"/>
</dbReference>
<dbReference type="AlphaFoldDB" id="A0A2M9HB66"/>
<evidence type="ECO:0000256" key="4">
    <source>
        <dbReference type="ARBA" id="ARBA00023315"/>
    </source>
</evidence>
<proteinExistence type="inferred from homology"/>
<name>A0A2M9HB66_9BIFI</name>
<dbReference type="RefSeq" id="WP_100510192.1">
    <property type="nucleotide sequence ID" value="NZ_PEBI01000001.1"/>
</dbReference>
<dbReference type="CDD" id="cd03354">
    <property type="entry name" value="LbH_SAT"/>
    <property type="match status" value="1"/>
</dbReference>
<dbReference type="InterPro" id="IPR018357">
    <property type="entry name" value="Hexapep_transf_CS"/>
</dbReference>
<gene>
    <name evidence="5" type="ORF">CS006_02580</name>
</gene>
<protein>
    <submittedName>
        <fullName evidence="5">Serine acetyltransferase</fullName>
    </submittedName>
</protein>
<dbReference type="GO" id="GO:0016746">
    <property type="term" value="F:acyltransferase activity"/>
    <property type="evidence" value="ECO:0007669"/>
    <property type="project" value="UniProtKB-KW"/>
</dbReference>
<reference evidence="5 6" key="1">
    <citation type="submission" date="2017-10" db="EMBL/GenBank/DDBJ databases">
        <title>Draft genome sequences of strains TRE 1, TRE 9, TRE H and TRI 7, isolated from tamarins, belonging to four potential novel Bifidobacterium species.</title>
        <authorList>
            <person name="Mattarelli P."/>
            <person name="Modesto M."/>
            <person name="Puglisi E."/>
            <person name="Morelli L."/>
            <person name="Spezio C."/>
            <person name="Bonetti A."/>
            <person name="Sandri C."/>
        </authorList>
    </citation>
    <scope>NUCLEOTIDE SEQUENCE [LARGE SCALE GENOMIC DNA]</scope>
    <source>
        <strain evidence="6">TRE1</strain>
    </source>
</reference>
<keyword evidence="6" id="KW-1185">Reference proteome</keyword>
<comment type="caution">
    <text evidence="5">The sequence shown here is derived from an EMBL/GenBank/DDBJ whole genome shotgun (WGS) entry which is preliminary data.</text>
</comment>
<dbReference type="Proteomes" id="UP000229095">
    <property type="component" value="Unassembled WGS sequence"/>
</dbReference>